<sequence>MSHVTTAQPEGTPTWLDLRVPDLEAAERFYGGVLGWEFREQGSESGAYRVCLLRGEPVAGIMRVSDGDAAAPRWTVYFATDDCDNAVKRAVDAGGGMLHQPVDVMDLGRMAVVTDAVGAPLGLWQARTHIGARLVNEPGALVWNELVTGDADEAREFYRNLFDYTTEPVAGDEDYTLLRRPDGHEIGGIHGDPDGATSSWLSYLQIEDLDWALRTARASGGTVEGDPWISPYGRMAHVRDPFGAEFRLVRPPELTPDSV</sequence>
<comment type="caution">
    <text evidence="2">The sequence shown here is derived from an EMBL/GenBank/DDBJ whole genome shotgun (WGS) entry which is preliminary data.</text>
</comment>
<dbReference type="Gene3D" id="3.10.180.10">
    <property type="entry name" value="2,3-Dihydroxybiphenyl 1,2-Dioxygenase, domain 1"/>
    <property type="match status" value="2"/>
</dbReference>
<feature type="domain" description="VOC" evidence="1">
    <location>
        <begin position="12"/>
        <end position="126"/>
    </location>
</feature>
<protein>
    <submittedName>
        <fullName evidence="2">Lactoylglutathione lyase</fullName>
    </submittedName>
</protein>
<dbReference type="Proteomes" id="UP001165124">
    <property type="component" value="Unassembled WGS sequence"/>
</dbReference>
<organism evidence="2 3">
    <name type="scientific">Actinomadura rubrobrunea</name>
    <dbReference type="NCBI Taxonomy" id="115335"/>
    <lineage>
        <taxon>Bacteria</taxon>
        <taxon>Bacillati</taxon>
        <taxon>Actinomycetota</taxon>
        <taxon>Actinomycetes</taxon>
        <taxon>Streptosporangiales</taxon>
        <taxon>Thermomonosporaceae</taxon>
        <taxon>Actinomadura</taxon>
    </lineage>
</organism>
<dbReference type="InterPro" id="IPR037523">
    <property type="entry name" value="VOC_core"/>
</dbReference>
<dbReference type="InterPro" id="IPR052164">
    <property type="entry name" value="Anthracycline_SecMetBiosynth"/>
</dbReference>
<evidence type="ECO:0000313" key="3">
    <source>
        <dbReference type="Proteomes" id="UP001165124"/>
    </source>
</evidence>
<dbReference type="CDD" id="cd07247">
    <property type="entry name" value="SgaA_N_like"/>
    <property type="match status" value="2"/>
</dbReference>
<dbReference type="AlphaFoldDB" id="A0A9W6PXJ5"/>
<dbReference type="PANTHER" id="PTHR33993:SF14">
    <property type="entry name" value="GB|AAF24581.1"/>
    <property type="match status" value="1"/>
</dbReference>
<dbReference type="InterPro" id="IPR029068">
    <property type="entry name" value="Glyas_Bleomycin-R_OHBP_Dase"/>
</dbReference>
<reference evidence="2" key="1">
    <citation type="submission" date="2023-02" db="EMBL/GenBank/DDBJ databases">
        <title>Actinomadura rubrobrunea NBRC 14622.</title>
        <authorList>
            <person name="Ichikawa N."/>
            <person name="Sato H."/>
            <person name="Tonouchi N."/>
        </authorList>
    </citation>
    <scope>NUCLEOTIDE SEQUENCE</scope>
    <source>
        <strain evidence="2">NBRC 14622</strain>
    </source>
</reference>
<dbReference type="RefSeq" id="WP_067908261.1">
    <property type="nucleotide sequence ID" value="NZ_BSRZ01000007.1"/>
</dbReference>
<dbReference type="Pfam" id="PF00903">
    <property type="entry name" value="Glyoxalase"/>
    <property type="match status" value="2"/>
</dbReference>
<accession>A0A9W6PXJ5</accession>
<feature type="domain" description="VOC" evidence="1">
    <location>
        <begin position="140"/>
        <end position="251"/>
    </location>
</feature>
<dbReference type="GO" id="GO:0016829">
    <property type="term" value="F:lyase activity"/>
    <property type="evidence" value="ECO:0007669"/>
    <property type="project" value="UniProtKB-KW"/>
</dbReference>
<dbReference type="PANTHER" id="PTHR33993">
    <property type="entry name" value="GLYOXALASE-RELATED"/>
    <property type="match status" value="1"/>
</dbReference>
<evidence type="ECO:0000313" key="2">
    <source>
        <dbReference type="EMBL" id="GLW65021.1"/>
    </source>
</evidence>
<dbReference type="InterPro" id="IPR004360">
    <property type="entry name" value="Glyas_Fos-R_dOase_dom"/>
</dbReference>
<dbReference type="EMBL" id="BSRZ01000007">
    <property type="protein sequence ID" value="GLW65021.1"/>
    <property type="molecule type" value="Genomic_DNA"/>
</dbReference>
<proteinExistence type="predicted"/>
<keyword evidence="2" id="KW-0456">Lyase</keyword>
<evidence type="ECO:0000259" key="1">
    <source>
        <dbReference type="PROSITE" id="PS51819"/>
    </source>
</evidence>
<keyword evidence="3" id="KW-1185">Reference proteome</keyword>
<dbReference type="SUPFAM" id="SSF54593">
    <property type="entry name" value="Glyoxalase/Bleomycin resistance protein/Dihydroxybiphenyl dioxygenase"/>
    <property type="match status" value="2"/>
</dbReference>
<gene>
    <name evidence="2" type="ORF">Arub01_32650</name>
</gene>
<name>A0A9W6PXJ5_9ACTN</name>
<dbReference type="PROSITE" id="PS51819">
    <property type="entry name" value="VOC"/>
    <property type="match status" value="2"/>
</dbReference>